<dbReference type="RefSeq" id="XP_018019309.1">
    <property type="nucleotide sequence ID" value="XM_018163820.2"/>
</dbReference>
<dbReference type="AlphaFoldDB" id="A0A8B7NZQ0"/>
<dbReference type="OrthoDB" id="6510909at2759"/>
<dbReference type="OMA" id="MCHRIAS"/>
<accession>A0A8B7NZQ0</accession>
<keyword evidence="1" id="KW-1185">Reference proteome</keyword>
<dbReference type="GeneID" id="108675793"/>
<dbReference type="PANTHER" id="PTHR31025">
    <property type="entry name" value="SI:CH211-196P9.1-RELATED"/>
    <property type="match status" value="1"/>
</dbReference>
<organism evidence="1 2">
    <name type="scientific">Hyalella azteca</name>
    <name type="common">Amphipod</name>
    <dbReference type="NCBI Taxonomy" id="294128"/>
    <lineage>
        <taxon>Eukaryota</taxon>
        <taxon>Metazoa</taxon>
        <taxon>Ecdysozoa</taxon>
        <taxon>Arthropoda</taxon>
        <taxon>Crustacea</taxon>
        <taxon>Multicrustacea</taxon>
        <taxon>Malacostraca</taxon>
        <taxon>Eumalacostraca</taxon>
        <taxon>Peracarida</taxon>
        <taxon>Amphipoda</taxon>
        <taxon>Senticaudata</taxon>
        <taxon>Talitrida</taxon>
        <taxon>Talitroidea</taxon>
        <taxon>Hyalellidae</taxon>
        <taxon>Hyalella</taxon>
    </lineage>
</organism>
<dbReference type="Proteomes" id="UP000694843">
    <property type="component" value="Unplaced"/>
</dbReference>
<gene>
    <name evidence="2" type="primary">LOC108675793</name>
</gene>
<proteinExistence type="predicted"/>
<protein>
    <submittedName>
        <fullName evidence="2">Uncharacterized protein LOC108675793</fullName>
    </submittedName>
</protein>
<evidence type="ECO:0000313" key="2">
    <source>
        <dbReference type="RefSeq" id="XP_018019309.1"/>
    </source>
</evidence>
<sequence>MKAIKFGDAVEIWRVRISIKARNVRQRRDRQVPCVMAVRAKKKLHLPEQENDAMPPPPKKNLPAFGVANYMPLQPLTEDDISIQRHRTMMINELRKNSPNPRFIEETMRLTFYDRRRLIVTETATVASVAELYPALFNPYQILFEFQRLTEIDLTESLRGRMREQWRALHLLCQVDIADQSDMDSDEYGEIMMSSGFLLIPALMREQITFDMPLQESTSEAAPSLHFRDASDPSSEGVIFVEKMMICQVSSIIEGFSTWFASFYVFDMSYPKYAKKTLCFIQRGLLGLKDKSKTPLTVLETMRKEANLK</sequence>
<dbReference type="KEGG" id="hazt:108675793"/>
<name>A0A8B7NZQ0_HYAAZ</name>
<dbReference type="PANTHER" id="PTHR31025:SF9">
    <property type="entry name" value="SI:DKEY-286J15.1"/>
    <property type="match status" value="1"/>
</dbReference>
<reference evidence="2" key="1">
    <citation type="submission" date="2025-08" db="UniProtKB">
        <authorList>
            <consortium name="RefSeq"/>
        </authorList>
    </citation>
    <scope>IDENTIFICATION</scope>
    <source>
        <tissue evidence="2">Whole organism</tissue>
    </source>
</reference>
<evidence type="ECO:0000313" key="1">
    <source>
        <dbReference type="Proteomes" id="UP000694843"/>
    </source>
</evidence>